<evidence type="ECO:0000313" key="15">
    <source>
        <dbReference type="EMBL" id="TWO32215.1"/>
    </source>
</evidence>
<dbReference type="GO" id="GO:0004149">
    <property type="term" value="F:dihydrolipoyllysine-residue succinyltransferase activity"/>
    <property type="evidence" value="ECO:0007669"/>
    <property type="project" value="UniProtKB-UniRule"/>
</dbReference>
<dbReference type="InterPro" id="IPR004167">
    <property type="entry name" value="PSBD"/>
</dbReference>
<dbReference type="Pfam" id="PF00198">
    <property type="entry name" value="2-oxoacid_dh"/>
    <property type="match status" value="1"/>
</dbReference>
<feature type="compositionally biased region" description="Polar residues" evidence="12">
    <location>
        <begin position="158"/>
        <end position="171"/>
    </location>
</feature>
<dbReference type="GO" id="GO:0005829">
    <property type="term" value="C:cytosol"/>
    <property type="evidence" value="ECO:0007669"/>
    <property type="project" value="TreeGrafter"/>
</dbReference>
<feature type="region of interest" description="Disordered" evidence="12">
    <location>
        <begin position="82"/>
        <end position="117"/>
    </location>
</feature>
<dbReference type="GO" id="GO:0006099">
    <property type="term" value="P:tricarboxylic acid cycle"/>
    <property type="evidence" value="ECO:0007669"/>
    <property type="project" value="UniProtKB-UniRule"/>
</dbReference>
<dbReference type="EMBL" id="SMZJ02000005">
    <property type="protein sequence ID" value="TWO32215.1"/>
    <property type="molecule type" value="Genomic_DNA"/>
</dbReference>
<feature type="domain" description="Lipoyl-binding" evidence="13">
    <location>
        <begin position="2"/>
        <end position="76"/>
    </location>
</feature>
<comment type="cofactor">
    <cofactor evidence="11">
        <name>(R)-lipoate</name>
        <dbReference type="ChEBI" id="CHEBI:83088"/>
    </cofactor>
    <text evidence="11">Binds 1 lipoyl cofactor covalently.</text>
</comment>
<evidence type="ECO:0000256" key="2">
    <source>
        <dbReference type="ARBA" id="ARBA00005145"/>
    </source>
</evidence>
<dbReference type="UniPathway" id="UPA00868">
    <property type="reaction ID" value="UER00840"/>
</dbReference>
<comment type="pathway">
    <text evidence="2 11">Amino-acid degradation; L-lysine degradation via saccharopine pathway; glutaryl-CoA from L-lysine: step 6/6.</text>
</comment>
<dbReference type="Gene3D" id="3.30.559.10">
    <property type="entry name" value="Chloramphenicol acetyltransferase-like domain"/>
    <property type="match status" value="1"/>
</dbReference>
<feature type="compositionally biased region" description="Basic and acidic residues" evidence="12">
    <location>
        <begin position="82"/>
        <end position="98"/>
    </location>
</feature>
<keyword evidence="16" id="KW-1185">Reference proteome</keyword>
<reference evidence="15 16" key="2">
    <citation type="submission" date="2019-07" db="EMBL/GenBank/DDBJ databases">
        <title>Seonamhaeicola sp. W255 draft genome.</title>
        <authorList>
            <person name="Zhang X.-Y."/>
            <person name="Zhang R."/>
            <person name="Zhong Y.-L."/>
            <person name="Du Z.-J."/>
        </authorList>
    </citation>
    <scope>NUCLEOTIDE SEQUENCE [LARGE SCALE GENOMIC DNA]</scope>
    <source>
        <strain evidence="15 16">W255</strain>
    </source>
</reference>
<comment type="similarity">
    <text evidence="3 11">Belongs to the 2-oxoacid dehydrogenase family.</text>
</comment>
<dbReference type="PANTHER" id="PTHR43416:SF5">
    <property type="entry name" value="DIHYDROLIPOYLLYSINE-RESIDUE SUCCINYLTRANSFERASE COMPONENT OF 2-OXOGLUTARATE DEHYDROGENASE COMPLEX, MITOCHONDRIAL"/>
    <property type="match status" value="1"/>
</dbReference>
<gene>
    <name evidence="15" type="primary">odhB</name>
    <name evidence="15" type="ORF">E1J38_010350</name>
</gene>
<dbReference type="CDD" id="cd06849">
    <property type="entry name" value="lipoyl_domain"/>
    <property type="match status" value="1"/>
</dbReference>
<feature type="domain" description="Peripheral subunit-binding (PSBD)" evidence="14">
    <location>
        <begin position="117"/>
        <end position="154"/>
    </location>
</feature>
<keyword evidence="9 11" id="KW-0012">Acyltransferase</keyword>
<dbReference type="InterPro" id="IPR023213">
    <property type="entry name" value="CAT-like_dom_sf"/>
</dbReference>
<evidence type="ECO:0000256" key="11">
    <source>
        <dbReference type="RuleBase" id="RU361138"/>
    </source>
</evidence>
<name>A0A562YDK4_9FLAO</name>
<dbReference type="SUPFAM" id="SSF52777">
    <property type="entry name" value="CoA-dependent acyltransferases"/>
    <property type="match status" value="1"/>
</dbReference>
<evidence type="ECO:0000313" key="16">
    <source>
        <dbReference type="Proteomes" id="UP000295814"/>
    </source>
</evidence>
<protein>
    <recommendedName>
        <fullName evidence="5 11">Dihydrolipoyllysine-residue succinyltransferase component of 2-oxoglutarate dehydrogenase complex</fullName>
        <ecNumber evidence="4 11">2.3.1.61</ecNumber>
    </recommendedName>
    <alternativeName>
        <fullName evidence="11">2-oxoglutarate dehydrogenase complex component E2</fullName>
    </alternativeName>
</protein>
<dbReference type="SUPFAM" id="SSF47005">
    <property type="entry name" value="Peripheral subunit-binding domain of 2-oxo acid dehydrogenase complex"/>
    <property type="match status" value="1"/>
</dbReference>
<dbReference type="InterPro" id="IPR036625">
    <property type="entry name" value="E3-bd_dom_sf"/>
</dbReference>
<evidence type="ECO:0000256" key="3">
    <source>
        <dbReference type="ARBA" id="ARBA00007317"/>
    </source>
</evidence>
<keyword evidence="6 11" id="KW-0816">Tricarboxylic acid cycle</keyword>
<dbReference type="NCBIfam" id="NF004309">
    <property type="entry name" value="PRK05704.1"/>
    <property type="match status" value="1"/>
</dbReference>
<proteinExistence type="inferred from homology"/>
<dbReference type="PANTHER" id="PTHR43416">
    <property type="entry name" value="DIHYDROLIPOYLLYSINE-RESIDUE SUCCINYLTRANSFERASE COMPONENT OF 2-OXOGLUTARATE DEHYDROGENASE COMPLEX, MITOCHONDRIAL-RELATED"/>
    <property type="match status" value="1"/>
</dbReference>
<evidence type="ECO:0000256" key="5">
    <source>
        <dbReference type="ARBA" id="ARBA00019511"/>
    </source>
</evidence>
<dbReference type="Pfam" id="PF02817">
    <property type="entry name" value="E3_binding"/>
    <property type="match status" value="1"/>
</dbReference>
<dbReference type="Pfam" id="PF00364">
    <property type="entry name" value="Biotin_lipoyl"/>
    <property type="match status" value="1"/>
</dbReference>
<dbReference type="PROSITE" id="PS50968">
    <property type="entry name" value="BIOTINYL_LIPOYL"/>
    <property type="match status" value="1"/>
</dbReference>
<feature type="region of interest" description="Disordered" evidence="12">
    <location>
        <begin position="154"/>
        <end position="173"/>
    </location>
</feature>
<dbReference type="InterPro" id="IPR006255">
    <property type="entry name" value="SucB"/>
</dbReference>
<evidence type="ECO:0000256" key="10">
    <source>
        <dbReference type="ARBA" id="ARBA00052761"/>
    </source>
</evidence>
<evidence type="ECO:0000259" key="13">
    <source>
        <dbReference type="PROSITE" id="PS50968"/>
    </source>
</evidence>
<dbReference type="Gene3D" id="4.10.320.10">
    <property type="entry name" value="E3-binding domain"/>
    <property type="match status" value="1"/>
</dbReference>
<dbReference type="InterPro" id="IPR000089">
    <property type="entry name" value="Biotin_lipoyl"/>
</dbReference>
<dbReference type="AlphaFoldDB" id="A0A562YDK4"/>
<evidence type="ECO:0000256" key="1">
    <source>
        <dbReference type="ARBA" id="ARBA00004052"/>
    </source>
</evidence>
<dbReference type="PROSITE" id="PS51826">
    <property type="entry name" value="PSBD"/>
    <property type="match status" value="1"/>
</dbReference>
<dbReference type="GO" id="GO:0033512">
    <property type="term" value="P:L-lysine catabolic process to acetyl-CoA via saccharopine"/>
    <property type="evidence" value="ECO:0007669"/>
    <property type="project" value="UniProtKB-UniRule"/>
</dbReference>
<sequence length="404" mass="43226">MILEMKVPSPGESITEVEIATWLVEDGDYVEKDQAIAEVDSDKATLELPAEASGTITLKAEEGDAVAVGAVVCHIDTAADKPEGGKVAKAEVKEETPKAETVASVSSQQESTYATGTASPAAKKILAEKGIEAASVSGTGKDGRVTKEDAIKAVPSMGTPTGGNRSTSRSKMSMLRRKVAERLVEAKNTTAMLTTFNEVDMSPIFALRSEYKETFKAKHGVSLGFMSFFTLAVVRALEMYPAVNSMIDGKEMLTYDFCDISIAVSGPKGLMVPVIRNAENLSFRGVESEVKRLALRARDGQITVDEMTGGTFTITNGGVFGSMLSTPIINPPQSGILGMHNIVERPVAVDGKVEIRPIMYVALSYDHRIIDGKESVGFLVAVKEALENPTEILMNNDVKKALEL</sequence>
<evidence type="ECO:0000256" key="7">
    <source>
        <dbReference type="ARBA" id="ARBA00022679"/>
    </source>
</evidence>
<dbReference type="InterPro" id="IPR050537">
    <property type="entry name" value="2-oxoacid_dehydrogenase"/>
</dbReference>
<keyword evidence="8 11" id="KW-0450">Lipoyl</keyword>
<dbReference type="Proteomes" id="UP000295814">
    <property type="component" value="Unassembled WGS sequence"/>
</dbReference>
<evidence type="ECO:0000256" key="6">
    <source>
        <dbReference type="ARBA" id="ARBA00022532"/>
    </source>
</evidence>
<evidence type="ECO:0000256" key="8">
    <source>
        <dbReference type="ARBA" id="ARBA00022823"/>
    </source>
</evidence>
<dbReference type="EC" id="2.3.1.61" evidence="4 11"/>
<evidence type="ECO:0000256" key="12">
    <source>
        <dbReference type="SAM" id="MobiDB-lite"/>
    </source>
</evidence>
<evidence type="ECO:0000259" key="14">
    <source>
        <dbReference type="PROSITE" id="PS51826"/>
    </source>
</evidence>
<evidence type="ECO:0000256" key="9">
    <source>
        <dbReference type="ARBA" id="ARBA00023315"/>
    </source>
</evidence>
<comment type="catalytic activity">
    <reaction evidence="10 11">
        <text>N(6)-[(R)-dihydrolipoyl]-L-lysyl-[protein] + succinyl-CoA = N(6)-[(R)-S(8)-succinyldihydrolipoyl]-L-lysyl-[protein] + CoA</text>
        <dbReference type="Rhea" id="RHEA:15213"/>
        <dbReference type="Rhea" id="RHEA-COMP:10475"/>
        <dbReference type="Rhea" id="RHEA-COMP:20092"/>
        <dbReference type="ChEBI" id="CHEBI:57287"/>
        <dbReference type="ChEBI" id="CHEBI:57292"/>
        <dbReference type="ChEBI" id="CHEBI:83100"/>
        <dbReference type="ChEBI" id="CHEBI:83120"/>
        <dbReference type="EC" id="2.3.1.61"/>
    </reaction>
</comment>
<dbReference type="InterPro" id="IPR011053">
    <property type="entry name" value="Single_hybrid_motif"/>
</dbReference>
<dbReference type="InterPro" id="IPR001078">
    <property type="entry name" value="2-oxoacid_DH_actylTfrase"/>
</dbReference>
<dbReference type="RefSeq" id="WP_133356475.1">
    <property type="nucleotide sequence ID" value="NZ_SMZJ02000005.1"/>
</dbReference>
<dbReference type="Gene3D" id="2.40.50.100">
    <property type="match status" value="1"/>
</dbReference>
<dbReference type="GO" id="GO:0045252">
    <property type="term" value="C:oxoglutarate dehydrogenase complex"/>
    <property type="evidence" value="ECO:0007669"/>
    <property type="project" value="UniProtKB-UniRule"/>
</dbReference>
<reference evidence="15 16" key="1">
    <citation type="submission" date="2019-03" db="EMBL/GenBank/DDBJ databases">
        <authorList>
            <person name="Zhong Y.L."/>
        </authorList>
    </citation>
    <scope>NUCLEOTIDE SEQUENCE [LARGE SCALE GENOMIC DNA]</scope>
    <source>
        <strain evidence="15 16">W255</strain>
    </source>
</reference>
<evidence type="ECO:0000256" key="4">
    <source>
        <dbReference type="ARBA" id="ARBA00012945"/>
    </source>
</evidence>
<accession>A0A562YDK4</accession>
<organism evidence="15 16">
    <name type="scientific">Seonamhaeicola sediminis</name>
    <dbReference type="NCBI Taxonomy" id="2528206"/>
    <lineage>
        <taxon>Bacteria</taxon>
        <taxon>Pseudomonadati</taxon>
        <taxon>Bacteroidota</taxon>
        <taxon>Flavobacteriia</taxon>
        <taxon>Flavobacteriales</taxon>
        <taxon>Flavobacteriaceae</taxon>
    </lineage>
</organism>
<feature type="compositionally biased region" description="Polar residues" evidence="12">
    <location>
        <begin position="103"/>
        <end position="117"/>
    </location>
</feature>
<comment type="function">
    <text evidence="1 11">E2 component of the 2-oxoglutarate dehydrogenase (OGDH) complex which catalyzes the second step in the conversion of 2-oxoglutarate to succinyl-CoA and CO(2).</text>
</comment>
<keyword evidence="7 11" id="KW-0808">Transferase</keyword>
<comment type="caution">
    <text evidence="15">The sequence shown here is derived from an EMBL/GenBank/DDBJ whole genome shotgun (WGS) entry which is preliminary data.</text>
</comment>
<dbReference type="SUPFAM" id="SSF51230">
    <property type="entry name" value="Single hybrid motif"/>
    <property type="match status" value="1"/>
</dbReference>
<dbReference type="OrthoDB" id="9805770at2"/>
<dbReference type="NCBIfam" id="TIGR01347">
    <property type="entry name" value="sucB"/>
    <property type="match status" value="1"/>
</dbReference>